<feature type="compositionally biased region" description="Low complexity" evidence="3">
    <location>
        <begin position="588"/>
        <end position="597"/>
    </location>
</feature>
<feature type="region of interest" description="Disordered" evidence="3">
    <location>
        <begin position="1501"/>
        <end position="1572"/>
    </location>
</feature>
<keyword evidence="2" id="KW-0677">Repeat</keyword>
<accession>A0A6J2P8Z3</accession>
<sequence>MVKQSESPEEQPNTGVLGRLGSWLSPWRGKGPSENVSSTTDKALKSEGEEENQKPLRLRAKNQEWEEEKEQSSNPNPRRLSRDIFPCEERDATQSAHRDGSIVSSTETAEGGPEEEEFVDCREKSIEQSKEREESSNGSSASGNPKKNASHLTHLSSEQGVVWDSDRAHAQPQAQRHAQAQAGRRLQVYLEETSVTHRGNDTCDRQEIVEVTKKNLNVLPKAKSSPSFDLSSSSTRAENKRTNVKSAVGAQSYYSAIVGVSLKAHIDSQSEPESEEQTDNMGRKNPARRKFRKNSQGDEGNSPQEQKPPTDLPVPEGIPTSNNSLTSAQGESPKTHMGESSANSSSMHNPTYQASPGGAEIKTSCPDTVKPLDNFQDSNSVIAASLACVVDRDANMEDGDSLYKVERKTETPESKRRSLKVSRSEVKLFTKNVPLNPKSSPARDTQEFKAPIEKNKDEAQDKPNTAIDARHQLKKIDEESKQVVGRIADKINLFERPAAGVNKQNLRIADVSPVRKATERVKADFVSLEKRSRSGERYEMARSSSSSPVRETPMTIKERSRNFTESSKSDVRPALSQKPAITGKSQNAASSVAVAASKSPELGSQGKPDTKEQIQKAKSEITLKPDGQDTTAVGVKISIPKEQPTDSTTNNTVALKTADQGTKPDSVETDVPAKGTGDSAELTNISSPQSKGPSRIGSRSKRRKGREPNSPSSPHGENKPDYSTSKPAVNMVDDTEEAEKVSLPSENTSEKQSDVPDTKQKACKKQLVVLDKQKKRLDSSFKKENIDNPLTRQEGFPEPSVNKDEPDSAAGSNGTKTTIDKDSAILPQKEEKAGGHSLLFTQRREKASKDSRETPASSPSPTVEQPTEKTSSMKQGPPVEHPKLDKELPTQSESKNKGKVKETNKKDTGQTPPPPNKDIEVIHQAERKDVDNLEKVEGEKTNQTERNNKDKPQPLLRSDKNTTKAKVSDSSAARDDERKNAERKDETQPVKVITKPEKKQTEPASQSSERTGASSDLPAQTQRVGRTKTTQPGKTAVCAVTQLNEPSSEKGQSKGEKATHVPSGLQTKSTVSSGTEAEPVVIPAESLPRSVSVEKTEKSPDDSRPHGANDAEFSSSESITKATTAAVKVTVKAADGTPALIAAQTVPEKKSSVKESTPISVSGSAKSKGARQDDGGANTTVISTGDIMKPARRQREESKNTESTSDIISLKVGKIAQSPSDSAAFSSKVNVSQKTAEKTVHSPRDELSPVANVDNSTHPQLHTVIKEPVNNKPSQTPKAPISPKDDKPIPNPTQESTMKKLHLPRGRSKDDFTTGQDAPSSWLDVDFPKRKLKVPVPKLSSSGSESNLLDPSGDLDDDDFVEKIKMLCAPFSLPPRKHNPLRTPQPPFAMPAIREDRFEKTFDPDEFKFGLRKKNQFTVDTPPSLLSRLQSKENKSALKPARASLTDRSMLLSSLDTHSRLRGKEDKDEEDVKEEKEDQVKVKSRLEGSCVLSSLSSSIYRGKRNEVHTQADGTDSGDVSPSDAPRLSPPLLSQSPPPSPTSSAPLKNTLALSSREEAQAAEAAVSDSGPPLPCFNDFKLPEYLEKYLPQEPALPEQSIQGQEQIKTEVIGKMTSPASGGETDGAVKLPHAVPPCFPEIPPIAPPTLPEPTQPPTQLQEIRSKNIRTVKGFHKRPGKMVLFEKAQFSGQAHEIYRDVADASSLQLSPLISVMVVRGCWVLYEKPGFQGRCVALEEGGTELTNMWAEPGPETEPQNNPAMLIGSIRLAVWDYSLPHIDLFTEPEGHGRVTPYHDDTIETGSFGVPLNTASIQVHSGVWLLFSDPGFQGMISVLERGVYPFSETWGFPSPFVGSLRPLKMGGFKVENPHEVKAVVYEKPGLEGSCYEIDGDVFSFCESEEDIATDGENVDSTKLKTVGSLKIIGGFWVGYSEPGFEGQQYILEEGEYLDCSDWGGSEQLLSLRPIVADFISPHLKMFSDRDFGELGVNIDLTVPVINMDDTGYGVKTLSVDVIGGVWVLFEEPGFCGECYVLEKGLYGCPDDWGALQPTVASAMPVVLDDFENAAKFKVQLFSDPGFQGSVLPLEDDVASLQDGFSVASCKVLAGSWLAFEGQDCTGRMYVLEVGSYPDLRAMGCVNASSSILSLQTVGFEFSLPSITLFERCGLWGKRVILTDGSVNLQLAGGCSRVQSVIVEGGIWILYEGINYRGPQILLKPGEVLDWRKFSSWQKIGSLRPLTQKRVHFRLRNRQSGLMMSVTGDLNDVKLLRVQEIEETDGFEQIWFYQYGHLHCKALEELCLGPSGSITMAGSRVGLTPEPDDQVHLWSITPEGFIRYSPSSDLVLEVKGGVHYDKNQVILQILDPSKRQQQWDVEII</sequence>
<feature type="domain" description="Beta/gamma crystallin 'Greek key'" evidence="4">
    <location>
        <begin position="2013"/>
        <end position="2056"/>
    </location>
</feature>
<feature type="region of interest" description="Disordered" evidence="3">
    <location>
        <begin position="1"/>
        <end position="185"/>
    </location>
</feature>
<feature type="compositionally biased region" description="Basic and acidic residues" evidence="3">
    <location>
        <begin position="748"/>
        <end position="760"/>
    </location>
</feature>
<feature type="compositionally biased region" description="Polar residues" evidence="3">
    <location>
        <begin position="645"/>
        <end position="654"/>
    </location>
</feature>
<reference evidence="6" key="1">
    <citation type="submission" date="2025-08" db="UniProtKB">
        <authorList>
            <consortium name="RefSeq"/>
        </authorList>
    </citation>
    <scope>IDENTIFICATION</scope>
</reference>
<feature type="compositionally biased region" description="Polar residues" evidence="3">
    <location>
        <begin position="319"/>
        <end position="354"/>
    </location>
</feature>
<feature type="compositionally biased region" description="Basic and acidic residues" evidence="3">
    <location>
        <begin position="776"/>
        <end position="786"/>
    </location>
</feature>
<feature type="region of interest" description="Disordered" evidence="3">
    <location>
        <begin position="1637"/>
        <end position="1656"/>
    </location>
</feature>
<proteinExistence type="inferred from homology"/>
<evidence type="ECO:0000256" key="1">
    <source>
        <dbReference type="ARBA" id="ARBA00009646"/>
    </source>
</evidence>
<dbReference type="GeneID" id="115003902"/>
<evidence type="ECO:0000259" key="4">
    <source>
        <dbReference type="PROSITE" id="PS50915"/>
    </source>
</evidence>
<feature type="domain" description="Beta/gamma crystallin 'Greek key'" evidence="4">
    <location>
        <begin position="1869"/>
        <end position="1922"/>
    </location>
</feature>
<feature type="compositionally biased region" description="Low complexity" evidence="3">
    <location>
        <begin position="224"/>
        <end position="234"/>
    </location>
</feature>
<organism evidence="5 6">
    <name type="scientific">Cottoperca gobio</name>
    <name type="common">Frogmouth</name>
    <name type="synonym">Aphritis gobio</name>
    <dbReference type="NCBI Taxonomy" id="56716"/>
    <lineage>
        <taxon>Eukaryota</taxon>
        <taxon>Metazoa</taxon>
        <taxon>Chordata</taxon>
        <taxon>Craniata</taxon>
        <taxon>Vertebrata</taxon>
        <taxon>Euteleostomi</taxon>
        <taxon>Actinopterygii</taxon>
        <taxon>Neopterygii</taxon>
        <taxon>Teleostei</taxon>
        <taxon>Neoteleostei</taxon>
        <taxon>Acanthomorphata</taxon>
        <taxon>Eupercaria</taxon>
        <taxon>Perciformes</taxon>
        <taxon>Notothenioidei</taxon>
        <taxon>Bovichtidae</taxon>
        <taxon>Cottoperca</taxon>
    </lineage>
</organism>
<dbReference type="PANTHER" id="PTHR11818">
    <property type="entry name" value="BETA/GAMMA CRYSTALLIN"/>
    <property type="match status" value="1"/>
</dbReference>
<evidence type="ECO:0000313" key="6">
    <source>
        <dbReference type="RefSeq" id="XP_029281702.1"/>
    </source>
</evidence>
<evidence type="ECO:0000313" key="5">
    <source>
        <dbReference type="Proteomes" id="UP000504630"/>
    </source>
</evidence>
<dbReference type="Gene3D" id="2.80.10.50">
    <property type="match status" value="1"/>
</dbReference>
<dbReference type="InterPro" id="IPR035992">
    <property type="entry name" value="Ricin_B-like_lectins"/>
</dbReference>
<feature type="compositionally biased region" description="Basic and acidic residues" evidence="3">
    <location>
        <begin position="818"/>
        <end position="834"/>
    </location>
</feature>
<feature type="compositionally biased region" description="Pro residues" evidence="3">
    <location>
        <begin position="1637"/>
        <end position="1653"/>
    </location>
</feature>
<feature type="compositionally biased region" description="Basic and acidic residues" evidence="3">
    <location>
        <begin position="1047"/>
        <end position="1059"/>
    </location>
</feature>
<feature type="region of interest" description="Disordered" evidence="3">
    <location>
        <begin position="1143"/>
        <end position="1327"/>
    </location>
</feature>
<dbReference type="InterPro" id="IPR050252">
    <property type="entry name" value="Beta/Gamma-Crystallin"/>
</dbReference>
<feature type="compositionally biased region" description="Basic and acidic residues" evidence="3">
    <location>
        <begin position="1235"/>
        <end position="1247"/>
    </location>
</feature>
<feature type="compositionally biased region" description="Polar residues" evidence="3">
    <location>
        <begin position="145"/>
        <end position="159"/>
    </location>
</feature>
<feature type="compositionally biased region" description="Basic and acidic residues" evidence="3">
    <location>
        <begin position="972"/>
        <end position="1001"/>
    </location>
</feature>
<dbReference type="InterPro" id="IPR000772">
    <property type="entry name" value="Ricin_B_lectin"/>
</dbReference>
<feature type="compositionally biased region" description="Basic and acidic residues" evidence="3">
    <location>
        <begin position="80"/>
        <end position="100"/>
    </location>
</feature>
<evidence type="ECO:0000256" key="2">
    <source>
        <dbReference type="ARBA" id="ARBA00022737"/>
    </source>
</evidence>
<dbReference type="PROSITE" id="PS50231">
    <property type="entry name" value="RICIN_B_LECTIN"/>
    <property type="match status" value="1"/>
</dbReference>
<feature type="domain" description="Beta/gamma crystallin 'Greek key'" evidence="4">
    <location>
        <begin position="2065"/>
        <end position="2102"/>
    </location>
</feature>
<dbReference type="Pfam" id="PF00030">
    <property type="entry name" value="Crystall"/>
    <property type="match status" value="6"/>
</dbReference>
<dbReference type="PROSITE" id="PS50915">
    <property type="entry name" value="CRYSTALLIN_BETA_GAMMA"/>
    <property type="match status" value="9"/>
</dbReference>
<feature type="compositionally biased region" description="Polar residues" evidence="3">
    <location>
        <begin position="1002"/>
        <end position="1033"/>
    </location>
</feature>
<name>A0A6J2P8Z3_COTGO</name>
<dbReference type="KEGG" id="cgob:115003902"/>
<feature type="compositionally biased region" description="Polar residues" evidence="3">
    <location>
        <begin position="1154"/>
        <end position="1165"/>
    </location>
</feature>
<dbReference type="SUPFAM" id="SSF50370">
    <property type="entry name" value="Ricin B-like lectins"/>
    <property type="match status" value="1"/>
</dbReference>
<comment type="similarity">
    <text evidence="1">Belongs to the beta/gamma-crystallin family.</text>
</comment>
<dbReference type="Pfam" id="PF00652">
    <property type="entry name" value="Ricin_B_lectin"/>
    <property type="match status" value="1"/>
</dbReference>
<feature type="compositionally biased region" description="Polar residues" evidence="3">
    <location>
        <begin position="1217"/>
        <end position="1234"/>
    </location>
</feature>
<feature type="domain" description="Beta/gamma crystallin 'Greek key'" evidence="4">
    <location>
        <begin position="2194"/>
        <end position="2235"/>
    </location>
</feature>
<feature type="compositionally biased region" description="Basic and acidic residues" evidence="3">
    <location>
        <begin position="42"/>
        <end position="54"/>
    </location>
</feature>
<feature type="domain" description="Beta/gamma crystallin 'Greek key'" evidence="4">
    <location>
        <begin position="1815"/>
        <end position="1857"/>
    </location>
</feature>
<feature type="compositionally biased region" description="Low complexity" evidence="3">
    <location>
        <begin position="170"/>
        <end position="185"/>
    </location>
</feature>
<feature type="region of interest" description="Disordered" evidence="3">
    <location>
        <begin position="218"/>
        <end position="244"/>
    </location>
</feature>
<evidence type="ECO:0000256" key="3">
    <source>
        <dbReference type="SAM" id="MobiDB-lite"/>
    </source>
</evidence>
<feature type="compositionally biased region" description="Basic and acidic residues" evidence="3">
    <location>
        <begin position="529"/>
        <end position="540"/>
    </location>
</feature>
<dbReference type="OrthoDB" id="9895617at2759"/>
<dbReference type="InterPro" id="IPR001064">
    <property type="entry name" value="Beta/gamma_crystallin"/>
</dbReference>
<feature type="region of interest" description="Disordered" evidence="3">
    <location>
        <begin position="529"/>
        <end position="1120"/>
    </location>
</feature>
<dbReference type="InParanoid" id="A0A6J2P8Z3"/>
<feature type="compositionally biased region" description="Basic and acidic residues" evidence="3">
    <location>
        <begin position="119"/>
        <end position="135"/>
    </location>
</feature>
<feature type="compositionally biased region" description="Basic and acidic residues" evidence="3">
    <location>
        <begin position="1473"/>
        <end position="1484"/>
    </location>
</feature>
<gene>
    <name evidence="6" type="primary">LOC115003902</name>
</gene>
<feature type="region of interest" description="Disordered" evidence="3">
    <location>
        <begin position="432"/>
        <end position="467"/>
    </location>
</feature>
<feature type="compositionally biased region" description="Basic and acidic residues" evidence="3">
    <location>
        <begin position="880"/>
        <end position="908"/>
    </location>
</feature>
<dbReference type="InterPro" id="IPR011024">
    <property type="entry name" value="G_crystallin-like"/>
</dbReference>
<feature type="region of interest" description="Disordered" evidence="3">
    <location>
        <begin position="1418"/>
        <end position="1484"/>
    </location>
</feature>
<feature type="compositionally biased region" description="Basic and acidic residues" evidence="3">
    <location>
        <begin position="842"/>
        <end position="853"/>
    </location>
</feature>
<feature type="domain" description="Beta/gamma crystallin 'Greek key'" evidence="4">
    <location>
        <begin position="1716"/>
        <end position="1768"/>
    </location>
</feature>
<feature type="compositionally biased region" description="Basic and acidic residues" evidence="3">
    <location>
        <begin position="1092"/>
        <end position="1109"/>
    </location>
</feature>
<feature type="compositionally biased region" description="Basic and acidic residues" evidence="3">
    <location>
        <begin position="444"/>
        <end position="461"/>
    </location>
</feature>
<feature type="domain" description="Beta/gamma crystallin 'Greek key'" evidence="4">
    <location>
        <begin position="2103"/>
        <end position="2147"/>
    </location>
</feature>
<feature type="region of interest" description="Disordered" evidence="3">
    <location>
        <begin position="266"/>
        <end position="370"/>
    </location>
</feature>
<feature type="compositionally biased region" description="Polar residues" evidence="3">
    <location>
        <begin position="854"/>
        <end position="874"/>
    </location>
</feature>
<feature type="compositionally biased region" description="Low complexity" evidence="3">
    <location>
        <begin position="1525"/>
        <end position="1534"/>
    </location>
</feature>
<feature type="compositionally biased region" description="Polar residues" evidence="3">
    <location>
        <begin position="709"/>
        <end position="727"/>
    </location>
</feature>
<feature type="domain" description="Beta/gamma crystallin 'Greek key'" evidence="4">
    <location>
        <begin position="1923"/>
        <end position="1964"/>
    </location>
</feature>
<dbReference type="Proteomes" id="UP000504630">
    <property type="component" value="Chromosome 24"/>
</dbReference>
<feature type="compositionally biased region" description="Basic and acidic residues" evidence="3">
    <location>
        <begin position="1457"/>
        <end position="1466"/>
    </location>
</feature>
<dbReference type="SUPFAM" id="SSF49695">
    <property type="entry name" value="gamma-Crystallin-like"/>
    <property type="match status" value="3"/>
</dbReference>
<feature type="compositionally biased region" description="Basic and acidic residues" evidence="3">
    <location>
        <begin position="556"/>
        <end position="571"/>
    </location>
</feature>
<feature type="compositionally biased region" description="Polar residues" evidence="3">
    <location>
        <begin position="297"/>
        <end position="307"/>
    </location>
</feature>
<feature type="compositionally biased region" description="Polar residues" evidence="3">
    <location>
        <begin position="1064"/>
        <end position="1075"/>
    </location>
</feature>
<feature type="compositionally biased region" description="Basic and acidic residues" evidence="3">
    <location>
        <begin position="608"/>
        <end position="627"/>
    </location>
</feature>
<feature type="region of interest" description="Disordered" evidence="3">
    <location>
        <begin position="1335"/>
        <end position="1354"/>
    </location>
</feature>
<feature type="compositionally biased region" description="Basic and acidic residues" evidence="3">
    <location>
        <begin position="917"/>
        <end position="962"/>
    </location>
</feature>
<keyword evidence="5" id="KW-1185">Reference proteome</keyword>
<dbReference type="RefSeq" id="XP_029281702.1">
    <property type="nucleotide sequence ID" value="XM_029425842.1"/>
</dbReference>
<dbReference type="PANTHER" id="PTHR11818:SF2">
    <property type="entry name" value="BETA_GAMMA CRYSTALLIN DOMAIN-CONTAINING PROTEIN 1"/>
    <property type="match status" value="1"/>
</dbReference>
<protein>
    <submittedName>
        <fullName evidence="6">LOW QUALITY PROTEIN: beta/gamma crystallin domain-containing protein 1-like</fullName>
    </submittedName>
</protein>
<dbReference type="Gene3D" id="2.60.20.10">
    <property type="entry name" value="Crystallins"/>
    <property type="match status" value="6"/>
</dbReference>
<dbReference type="SMART" id="SM00247">
    <property type="entry name" value="XTALbg"/>
    <property type="match status" value="6"/>
</dbReference>
<feature type="domain" description="Beta/gamma crystallin 'Greek key'" evidence="4">
    <location>
        <begin position="1676"/>
        <end position="1715"/>
    </location>
</feature>